<dbReference type="EMBL" id="CAJOBH010105680">
    <property type="protein sequence ID" value="CAF4635584.1"/>
    <property type="molecule type" value="Genomic_DNA"/>
</dbReference>
<comment type="caution">
    <text evidence="8">The sequence shown here is derived from an EMBL/GenBank/DDBJ whole genome shotgun (WGS) entry which is preliminary data.</text>
</comment>
<evidence type="ECO:0000313" key="8">
    <source>
        <dbReference type="EMBL" id="CAF4865233.1"/>
    </source>
</evidence>
<dbReference type="PANTHER" id="PTHR10057:SF0">
    <property type="entry name" value="TRANSLOCATOR PROTEIN"/>
    <property type="match status" value="1"/>
</dbReference>
<protein>
    <recommendedName>
        <fullName evidence="11">Tryptophan-rich sensory protein</fullName>
    </recommendedName>
</protein>
<evidence type="ECO:0000313" key="7">
    <source>
        <dbReference type="EMBL" id="CAF4635584.1"/>
    </source>
</evidence>
<comment type="similarity">
    <text evidence="2">Belongs to the TspO/BZRP family.</text>
</comment>
<dbReference type="EMBL" id="CAJOBJ010207971">
    <property type="protein sequence ID" value="CAF5002642.1"/>
    <property type="molecule type" value="Genomic_DNA"/>
</dbReference>
<proteinExistence type="inferred from homology"/>
<dbReference type="Pfam" id="PF03073">
    <property type="entry name" value="TspO_MBR"/>
    <property type="match status" value="1"/>
</dbReference>
<dbReference type="CDD" id="cd15904">
    <property type="entry name" value="TSPO_MBR"/>
    <property type="match status" value="1"/>
</dbReference>
<keyword evidence="3 6" id="KW-0812">Transmembrane</keyword>
<dbReference type="Proteomes" id="UP000676336">
    <property type="component" value="Unassembled WGS sequence"/>
</dbReference>
<keyword evidence="5 6" id="KW-0472">Membrane</keyword>
<evidence type="ECO:0000256" key="2">
    <source>
        <dbReference type="ARBA" id="ARBA00007524"/>
    </source>
</evidence>
<comment type="subcellular location">
    <subcellularLocation>
        <location evidence="1">Membrane</location>
        <topology evidence="1">Multi-pass membrane protein</topology>
    </subcellularLocation>
</comment>
<dbReference type="EMBL" id="CAJOBI010164787">
    <property type="protein sequence ID" value="CAF4865233.1"/>
    <property type="molecule type" value="Genomic_DNA"/>
</dbReference>
<dbReference type="GO" id="GO:0033013">
    <property type="term" value="P:tetrapyrrole metabolic process"/>
    <property type="evidence" value="ECO:0007669"/>
    <property type="project" value="UniProtKB-ARBA"/>
</dbReference>
<dbReference type="Gene3D" id="1.20.1260.100">
    <property type="entry name" value="TspO/MBR protein"/>
    <property type="match status" value="1"/>
</dbReference>
<reference evidence="8" key="1">
    <citation type="submission" date="2021-02" db="EMBL/GenBank/DDBJ databases">
        <authorList>
            <person name="Nowell W R."/>
        </authorList>
    </citation>
    <scope>NUCLEOTIDE SEQUENCE</scope>
</reference>
<name>A0A8S3BW66_9BILA</name>
<evidence type="ECO:0000313" key="10">
    <source>
        <dbReference type="Proteomes" id="UP000676336"/>
    </source>
</evidence>
<dbReference type="PANTHER" id="PTHR10057">
    <property type="entry name" value="PERIPHERAL-TYPE BENZODIAZEPINE RECEPTOR"/>
    <property type="match status" value="1"/>
</dbReference>
<feature type="non-terminal residue" evidence="8">
    <location>
        <position position="50"/>
    </location>
</feature>
<accession>A0A8S3BW66</accession>
<evidence type="ECO:0008006" key="11">
    <source>
        <dbReference type="Google" id="ProtNLM"/>
    </source>
</evidence>
<sequence>GLAGGFITKNNIKSWYEKLDRPSWRPPNWAFGPVWTILYTMMGYASYLIY</sequence>
<keyword evidence="4 6" id="KW-1133">Transmembrane helix</keyword>
<dbReference type="Proteomes" id="UP000681720">
    <property type="component" value="Unassembled WGS sequence"/>
</dbReference>
<dbReference type="AlphaFoldDB" id="A0A8S3BW66"/>
<dbReference type="InterPro" id="IPR038330">
    <property type="entry name" value="TspO/MBR-related_sf"/>
</dbReference>
<dbReference type="GO" id="GO:0005741">
    <property type="term" value="C:mitochondrial outer membrane"/>
    <property type="evidence" value="ECO:0007669"/>
    <property type="project" value="TreeGrafter"/>
</dbReference>
<evidence type="ECO:0000256" key="4">
    <source>
        <dbReference type="ARBA" id="ARBA00022989"/>
    </source>
</evidence>
<evidence type="ECO:0000256" key="5">
    <source>
        <dbReference type="ARBA" id="ARBA00023136"/>
    </source>
</evidence>
<evidence type="ECO:0000256" key="1">
    <source>
        <dbReference type="ARBA" id="ARBA00004141"/>
    </source>
</evidence>
<organism evidence="8 10">
    <name type="scientific">Rotaria magnacalcarata</name>
    <dbReference type="NCBI Taxonomy" id="392030"/>
    <lineage>
        <taxon>Eukaryota</taxon>
        <taxon>Metazoa</taxon>
        <taxon>Spiralia</taxon>
        <taxon>Gnathifera</taxon>
        <taxon>Rotifera</taxon>
        <taxon>Eurotatoria</taxon>
        <taxon>Bdelloidea</taxon>
        <taxon>Philodinida</taxon>
        <taxon>Philodinidae</taxon>
        <taxon>Rotaria</taxon>
    </lineage>
</organism>
<evidence type="ECO:0000256" key="3">
    <source>
        <dbReference type="ARBA" id="ARBA00022692"/>
    </source>
</evidence>
<feature type="non-terminal residue" evidence="8">
    <location>
        <position position="1"/>
    </location>
</feature>
<evidence type="ECO:0000313" key="9">
    <source>
        <dbReference type="EMBL" id="CAF5002642.1"/>
    </source>
</evidence>
<feature type="transmembrane region" description="Helical" evidence="6">
    <location>
        <begin position="29"/>
        <end position="49"/>
    </location>
</feature>
<gene>
    <name evidence="7" type="ORF">BYL167_LOCUS41553</name>
    <name evidence="9" type="ORF">GIL414_LOCUS57342</name>
    <name evidence="8" type="ORF">SMN809_LOCUS50052</name>
</gene>
<evidence type="ECO:0000256" key="6">
    <source>
        <dbReference type="SAM" id="Phobius"/>
    </source>
</evidence>
<dbReference type="Proteomes" id="UP000681967">
    <property type="component" value="Unassembled WGS sequence"/>
</dbReference>
<dbReference type="InterPro" id="IPR004307">
    <property type="entry name" value="TspO_MBR"/>
</dbReference>